<dbReference type="EMBL" id="BMQL01000004">
    <property type="protein sequence ID" value="GGR00942.1"/>
    <property type="molecule type" value="Genomic_DNA"/>
</dbReference>
<dbReference type="Proteomes" id="UP000603865">
    <property type="component" value="Unassembled WGS sequence"/>
</dbReference>
<reference evidence="1" key="2">
    <citation type="submission" date="2020-09" db="EMBL/GenBank/DDBJ databases">
        <authorList>
            <person name="Sun Q."/>
            <person name="Ohkuma M."/>
        </authorList>
    </citation>
    <scope>NUCLEOTIDE SEQUENCE</scope>
    <source>
        <strain evidence="1">JCM 31311</strain>
    </source>
</reference>
<keyword evidence="2" id="KW-1185">Reference proteome</keyword>
<dbReference type="InterPro" id="IPR007061">
    <property type="entry name" value="MST-like"/>
</dbReference>
<dbReference type="RefSeq" id="WP_189088629.1">
    <property type="nucleotide sequence ID" value="NZ_BMQL01000004.1"/>
</dbReference>
<dbReference type="Pfam" id="PF04978">
    <property type="entry name" value="MST"/>
    <property type="match status" value="1"/>
</dbReference>
<dbReference type="Gene3D" id="1.20.120.450">
    <property type="entry name" value="dinb family like domain"/>
    <property type="match status" value="1"/>
</dbReference>
<proteinExistence type="predicted"/>
<name>A0A918C0E2_9DEIO</name>
<comment type="caution">
    <text evidence="1">The sequence shown here is derived from an EMBL/GenBank/DDBJ whole genome shotgun (WGS) entry which is preliminary data.</text>
</comment>
<sequence>MTDSQHAADPSRWCRIEPQPEYTPSIGALVEMMNYARMTTVQAVKGMTKVELDAIPDGFSNSVGMLLAHIAATDRLYHAVCFEGGDPFDTPEYAPYKGAMTFGEEGGRVFDRPLESLLSELEQSRAATLRELAKRDDAWLASRIAAPGFEDMNQHWAWFHVMEDEVSHRGQIRILRKAVTVAAQEKEALQQKLKAQE</sequence>
<reference evidence="1" key="1">
    <citation type="journal article" date="2014" name="Int. J. Syst. Evol. Microbiol.">
        <title>Complete genome sequence of Corynebacterium casei LMG S-19264T (=DSM 44701T), isolated from a smear-ripened cheese.</title>
        <authorList>
            <consortium name="US DOE Joint Genome Institute (JGI-PGF)"/>
            <person name="Walter F."/>
            <person name="Albersmeier A."/>
            <person name="Kalinowski J."/>
            <person name="Ruckert C."/>
        </authorList>
    </citation>
    <scope>NUCLEOTIDE SEQUENCE</scope>
    <source>
        <strain evidence="1">JCM 31311</strain>
    </source>
</reference>
<evidence type="ECO:0000313" key="1">
    <source>
        <dbReference type="EMBL" id="GGR00942.1"/>
    </source>
</evidence>
<dbReference type="InterPro" id="IPR034660">
    <property type="entry name" value="DinB/YfiT-like"/>
</dbReference>
<dbReference type="AlphaFoldDB" id="A0A918C0E2"/>
<evidence type="ECO:0008006" key="3">
    <source>
        <dbReference type="Google" id="ProtNLM"/>
    </source>
</evidence>
<accession>A0A918C0E2</accession>
<dbReference type="SUPFAM" id="SSF109854">
    <property type="entry name" value="DinB/YfiT-like putative metalloenzymes"/>
    <property type="match status" value="1"/>
</dbReference>
<protein>
    <recommendedName>
        <fullName evidence="3">DUF664 domain-containing protein</fullName>
    </recommendedName>
</protein>
<gene>
    <name evidence="1" type="ORF">GCM10008957_12270</name>
</gene>
<organism evidence="1 2">
    <name type="scientific">Deinococcus ruber</name>
    <dbReference type="NCBI Taxonomy" id="1848197"/>
    <lineage>
        <taxon>Bacteria</taxon>
        <taxon>Thermotogati</taxon>
        <taxon>Deinococcota</taxon>
        <taxon>Deinococci</taxon>
        <taxon>Deinococcales</taxon>
        <taxon>Deinococcaceae</taxon>
        <taxon>Deinococcus</taxon>
    </lineage>
</organism>
<evidence type="ECO:0000313" key="2">
    <source>
        <dbReference type="Proteomes" id="UP000603865"/>
    </source>
</evidence>